<name>A0AB34GHQ4_ESCRO</name>
<comment type="caution">
    <text evidence="3">The sequence shown here is derived from an EMBL/GenBank/DDBJ whole genome shotgun (WGS) entry which is preliminary data.</text>
</comment>
<dbReference type="AlphaFoldDB" id="A0AB34GHQ4"/>
<feature type="domain" description="Molybdopterin dehydrogenase FAD-binding" evidence="2">
    <location>
        <begin position="38"/>
        <end position="108"/>
    </location>
</feature>
<comment type="cofactor">
    <cofactor evidence="1">
        <name>FAD</name>
        <dbReference type="ChEBI" id="CHEBI:57692"/>
    </cofactor>
</comment>
<reference evidence="3 4" key="1">
    <citation type="submission" date="2022-11" db="EMBL/GenBank/DDBJ databases">
        <title>Whole genome sequence of Eschrichtius robustus ER-17-0199.</title>
        <authorList>
            <person name="Bruniche-Olsen A."/>
            <person name="Black A.N."/>
            <person name="Fields C.J."/>
            <person name="Walden K."/>
            <person name="Dewoody J.A."/>
        </authorList>
    </citation>
    <scope>NUCLEOTIDE SEQUENCE [LARGE SCALE GENOMIC DNA]</scope>
    <source>
        <strain evidence="3">ER-17-0199</strain>
        <tissue evidence="3">Blubber</tissue>
    </source>
</reference>
<sequence length="144" mass="16454">MAVYSLVLYEISHIYTQAYSSFQASKHYSEEESQVNIKQVSTRWTLGHVVSRPKSSDLNPILAAGNTTINLISKEGERQIPLDSHFLRKSPEASLKSEEVVLSVYIPRSTQLVPKSIPIWSCKVNLYLRVQCLAHRDRMSWFSL</sequence>
<dbReference type="EMBL" id="JAIQCJ010002233">
    <property type="protein sequence ID" value="KAJ8778828.1"/>
    <property type="molecule type" value="Genomic_DNA"/>
</dbReference>
<dbReference type="Proteomes" id="UP001159641">
    <property type="component" value="Unassembled WGS sequence"/>
</dbReference>
<evidence type="ECO:0000313" key="3">
    <source>
        <dbReference type="EMBL" id="KAJ8778828.1"/>
    </source>
</evidence>
<dbReference type="GO" id="GO:0050660">
    <property type="term" value="F:flavin adenine dinucleotide binding"/>
    <property type="evidence" value="ECO:0007669"/>
    <property type="project" value="InterPro"/>
</dbReference>
<dbReference type="SUPFAM" id="SSF56176">
    <property type="entry name" value="FAD-binding/transporter-associated domain-like"/>
    <property type="match status" value="1"/>
</dbReference>
<dbReference type="InterPro" id="IPR016169">
    <property type="entry name" value="FAD-bd_PCMH_sub2"/>
</dbReference>
<dbReference type="Gene3D" id="3.30.465.10">
    <property type="match status" value="1"/>
</dbReference>
<dbReference type="InterPro" id="IPR002346">
    <property type="entry name" value="Mopterin_DH_FAD-bd"/>
</dbReference>
<evidence type="ECO:0000256" key="1">
    <source>
        <dbReference type="ARBA" id="ARBA00001974"/>
    </source>
</evidence>
<gene>
    <name evidence="3" type="ORF">J1605_013062</name>
</gene>
<evidence type="ECO:0000259" key="2">
    <source>
        <dbReference type="Pfam" id="PF00941"/>
    </source>
</evidence>
<dbReference type="InterPro" id="IPR036318">
    <property type="entry name" value="FAD-bd_PCMH-like_sf"/>
</dbReference>
<dbReference type="GO" id="GO:0016491">
    <property type="term" value="F:oxidoreductase activity"/>
    <property type="evidence" value="ECO:0007669"/>
    <property type="project" value="InterPro"/>
</dbReference>
<keyword evidence="4" id="KW-1185">Reference proteome</keyword>
<dbReference type="Pfam" id="PF00941">
    <property type="entry name" value="FAD_binding_5"/>
    <property type="match status" value="1"/>
</dbReference>
<proteinExistence type="predicted"/>
<protein>
    <recommendedName>
        <fullName evidence="2">Molybdopterin dehydrogenase FAD-binding domain-containing protein</fullName>
    </recommendedName>
</protein>
<organism evidence="3 4">
    <name type="scientific">Eschrichtius robustus</name>
    <name type="common">California gray whale</name>
    <name type="synonym">Eschrichtius gibbosus</name>
    <dbReference type="NCBI Taxonomy" id="9764"/>
    <lineage>
        <taxon>Eukaryota</taxon>
        <taxon>Metazoa</taxon>
        <taxon>Chordata</taxon>
        <taxon>Craniata</taxon>
        <taxon>Vertebrata</taxon>
        <taxon>Euteleostomi</taxon>
        <taxon>Mammalia</taxon>
        <taxon>Eutheria</taxon>
        <taxon>Laurasiatheria</taxon>
        <taxon>Artiodactyla</taxon>
        <taxon>Whippomorpha</taxon>
        <taxon>Cetacea</taxon>
        <taxon>Mysticeti</taxon>
        <taxon>Eschrichtiidae</taxon>
        <taxon>Eschrichtius</taxon>
    </lineage>
</organism>
<evidence type="ECO:0000313" key="4">
    <source>
        <dbReference type="Proteomes" id="UP001159641"/>
    </source>
</evidence>
<accession>A0AB34GHQ4</accession>